<dbReference type="PANTHER" id="PTHR14995">
    <property type="entry name" value="AMNIONLESS"/>
    <property type="match status" value="1"/>
</dbReference>
<dbReference type="PANTHER" id="PTHR14995:SF2">
    <property type="entry name" value="PROTEIN AMNIONLESS"/>
    <property type="match status" value="1"/>
</dbReference>
<keyword evidence="6" id="KW-0732">Signal</keyword>
<keyword evidence="4" id="KW-1003">Cell membrane</keyword>
<keyword evidence="3" id="KW-0813">Transport</keyword>
<dbReference type="EMBL" id="JXLN01010147">
    <property type="protein sequence ID" value="KPM05201.1"/>
    <property type="molecule type" value="Genomic_DNA"/>
</dbReference>
<comment type="caution">
    <text evidence="10">The sequence shown here is derived from an EMBL/GenBank/DDBJ whole genome shotgun (WGS) entry which is preliminary data.</text>
</comment>
<accession>A0A132A2N4</accession>
<gene>
    <name evidence="10" type="ORF">QR98_0036600</name>
</gene>
<organism evidence="10 11">
    <name type="scientific">Sarcoptes scabiei</name>
    <name type="common">Itch mite</name>
    <name type="synonym">Acarus scabiei</name>
    <dbReference type="NCBI Taxonomy" id="52283"/>
    <lineage>
        <taxon>Eukaryota</taxon>
        <taxon>Metazoa</taxon>
        <taxon>Ecdysozoa</taxon>
        <taxon>Arthropoda</taxon>
        <taxon>Chelicerata</taxon>
        <taxon>Arachnida</taxon>
        <taxon>Acari</taxon>
        <taxon>Acariformes</taxon>
        <taxon>Sarcoptiformes</taxon>
        <taxon>Astigmata</taxon>
        <taxon>Psoroptidia</taxon>
        <taxon>Sarcoptoidea</taxon>
        <taxon>Sarcoptidae</taxon>
        <taxon>Sarcoptinae</taxon>
        <taxon>Sarcoptes</taxon>
    </lineage>
</organism>
<evidence type="ECO:0000256" key="9">
    <source>
        <dbReference type="ARBA" id="ARBA00023136"/>
    </source>
</evidence>
<proteinExistence type="predicted"/>
<comment type="subcellular location">
    <subcellularLocation>
        <location evidence="1">Cell membrane</location>
        <topology evidence="1">Single-pass type I membrane protein</topology>
    </subcellularLocation>
</comment>
<dbReference type="GO" id="GO:0016324">
    <property type="term" value="C:apical plasma membrane"/>
    <property type="evidence" value="ECO:0007669"/>
    <property type="project" value="TreeGrafter"/>
</dbReference>
<protein>
    <recommendedName>
        <fullName evidence="2">Protein amnionless</fullName>
    </recommendedName>
</protein>
<evidence type="ECO:0000256" key="4">
    <source>
        <dbReference type="ARBA" id="ARBA00022475"/>
    </source>
</evidence>
<name>A0A132A2N4_SARSC</name>
<keyword evidence="7" id="KW-0653">Protein transport</keyword>
<evidence type="ECO:0000256" key="3">
    <source>
        <dbReference type="ARBA" id="ARBA00022448"/>
    </source>
</evidence>
<evidence type="ECO:0000313" key="11">
    <source>
        <dbReference type="Proteomes" id="UP000616769"/>
    </source>
</evidence>
<evidence type="ECO:0000256" key="1">
    <source>
        <dbReference type="ARBA" id="ARBA00004251"/>
    </source>
</evidence>
<dbReference type="VEuPathDB" id="VectorBase:SSCA003185"/>
<dbReference type="Proteomes" id="UP000616769">
    <property type="component" value="Unassembled WGS sequence"/>
</dbReference>
<evidence type="ECO:0000256" key="2">
    <source>
        <dbReference type="ARBA" id="ARBA00021200"/>
    </source>
</evidence>
<dbReference type="GO" id="GO:0030139">
    <property type="term" value="C:endocytic vesicle"/>
    <property type="evidence" value="ECO:0007669"/>
    <property type="project" value="TreeGrafter"/>
</dbReference>
<dbReference type="AlphaFoldDB" id="A0A132A2N4"/>
<dbReference type="Pfam" id="PF14828">
    <property type="entry name" value="Amnionless"/>
    <property type="match status" value="1"/>
</dbReference>
<keyword evidence="8" id="KW-1133">Transmembrane helix</keyword>
<reference evidence="10 11" key="1">
    <citation type="journal article" date="2015" name="Parasit. Vectors">
        <title>Draft genome of the scabies mite.</title>
        <authorList>
            <person name="Rider S.D.Jr."/>
            <person name="Morgan M.S."/>
            <person name="Arlian L.G."/>
        </authorList>
    </citation>
    <scope>NUCLEOTIDE SEQUENCE [LARGE SCALE GENOMIC DNA]</scope>
    <source>
        <strain evidence="10">Arlian Lab</strain>
    </source>
</reference>
<evidence type="ECO:0000313" key="10">
    <source>
        <dbReference type="EMBL" id="KPM05201.1"/>
    </source>
</evidence>
<sequence length="414" mass="47896">MPENGLIVIDNDAGAIEFSTNENNLDFEDFNDIECKSNETFYFDPKIDNLNSWFNPNNWHQAFALDSFVESKISTYAPISSFATFHRQRMFEEKQSSFALIPDSELIPCHRDYVDLPINGSWKIRIGNNSRLIPMLANLKIGATNFGTLTFQSFVSSFIGKMLFEIEEYNHIEINTPSERCRKAKCACGNDRMLVMEEICRFKENKCPTLQCHDPIKPSGFCCQICASSLVIQNNFENDDSLWKTYLRLIEHINDLNEEKKFKISRLFLYAHWLFNGSIQILVSNAPTLKKSSETNPLLVSNEFVQKLKDKLSNDSDLMLTEMIIFSSIKWMNDTNFFDSKILLIGILIFLFTSVSVICYHHLKRKRNGPDFTFVRFRSINNGVELELDNPERIYDFILPKQTSIESSNRNQSS</sequence>
<evidence type="ECO:0000256" key="7">
    <source>
        <dbReference type="ARBA" id="ARBA00022927"/>
    </source>
</evidence>
<dbReference type="GO" id="GO:0006898">
    <property type="term" value="P:receptor-mediated endocytosis"/>
    <property type="evidence" value="ECO:0007669"/>
    <property type="project" value="TreeGrafter"/>
</dbReference>
<evidence type="ECO:0000256" key="5">
    <source>
        <dbReference type="ARBA" id="ARBA00022692"/>
    </source>
</evidence>
<keyword evidence="9" id="KW-0472">Membrane</keyword>
<evidence type="ECO:0000256" key="6">
    <source>
        <dbReference type="ARBA" id="ARBA00022729"/>
    </source>
</evidence>
<dbReference type="InterPro" id="IPR026112">
    <property type="entry name" value="AMN"/>
</dbReference>
<dbReference type="GO" id="GO:0015031">
    <property type="term" value="P:protein transport"/>
    <property type="evidence" value="ECO:0007669"/>
    <property type="project" value="UniProtKB-KW"/>
</dbReference>
<evidence type="ECO:0000256" key="8">
    <source>
        <dbReference type="ARBA" id="ARBA00022989"/>
    </source>
</evidence>
<keyword evidence="5" id="KW-0812">Transmembrane</keyword>